<gene>
    <name evidence="2" type="primary">fabB</name>
    <name evidence="2" type="ORF">SNEC2469_LOCUS10343</name>
</gene>
<sequence>MLSFLVANKVDFKPDISGKFSAVVKVVRPEATSPAASPSLGADKAADQINMAGWVPSASSTPSTSARTEETPGAGKGTSLTAVQSELKKRFPTFTGLLPALGQHPKTMTKAELLSFIEEVYTARYNQDLLQIQQHAEAEAFHRRFEDSGLFLEHPKNRKSEAVGVQKKKKPAPRASVHPKFRLGVCPSEAAKRLDLLPSARPQAHGGDTRRQPSNQWHGACCE</sequence>
<evidence type="ECO:0000313" key="2">
    <source>
        <dbReference type="EMBL" id="CAE7382157.1"/>
    </source>
</evidence>
<organism evidence="2 3">
    <name type="scientific">Symbiodinium necroappetens</name>
    <dbReference type="NCBI Taxonomy" id="1628268"/>
    <lineage>
        <taxon>Eukaryota</taxon>
        <taxon>Sar</taxon>
        <taxon>Alveolata</taxon>
        <taxon>Dinophyceae</taxon>
        <taxon>Suessiales</taxon>
        <taxon>Symbiodiniaceae</taxon>
        <taxon>Symbiodinium</taxon>
    </lineage>
</organism>
<dbReference type="AlphaFoldDB" id="A0A812QJ32"/>
<comment type="caution">
    <text evidence="2">The sequence shown here is derived from an EMBL/GenBank/DDBJ whole genome shotgun (WGS) entry which is preliminary data.</text>
</comment>
<feature type="region of interest" description="Disordered" evidence="1">
    <location>
        <begin position="54"/>
        <end position="79"/>
    </location>
</feature>
<evidence type="ECO:0000313" key="3">
    <source>
        <dbReference type="Proteomes" id="UP000601435"/>
    </source>
</evidence>
<feature type="compositionally biased region" description="Basic residues" evidence="1">
    <location>
        <begin position="166"/>
        <end position="176"/>
    </location>
</feature>
<dbReference type="OrthoDB" id="10336326at2759"/>
<feature type="region of interest" description="Disordered" evidence="1">
    <location>
        <begin position="157"/>
        <end position="176"/>
    </location>
</feature>
<reference evidence="2" key="1">
    <citation type="submission" date="2021-02" db="EMBL/GenBank/DDBJ databases">
        <authorList>
            <person name="Dougan E. K."/>
            <person name="Rhodes N."/>
            <person name="Thang M."/>
            <person name="Chan C."/>
        </authorList>
    </citation>
    <scope>NUCLEOTIDE SEQUENCE</scope>
</reference>
<name>A0A812QJ32_9DINO</name>
<dbReference type="EMBL" id="CAJNJA010016497">
    <property type="protein sequence ID" value="CAE7382157.1"/>
    <property type="molecule type" value="Genomic_DNA"/>
</dbReference>
<feature type="region of interest" description="Disordered" evidence="1">
    <location>
        <begin position="197"/>
        <end position="223"/>
    </location>
</feature>
<evidence type="ECO:0000256" key="1">
    <source>
        <dbReference type="SAM" id="MobiDB-lite"/>
    </source>
</evidence>
<proteinExistence type="predicted"/>
<dbReference type="Proteomes" id="UP000601435">
    <property type="component" value="Unassembled WGS sequence"/>
</dbReference>
<keyword evidence="3" id="KW-1185">Reference proteome</keyword>
<feature type="compositionally biased region" description="Low complexity" evidence="1">
    <location>
        <begin position="56"/>
        <end position="66"/>
    </location>
</feature>
<accession>A0A812QJ32</accession>
<protein>
    <submittedName>
        <fullName evidence="2">FabB protein</fullName>
    </submittedName>
</protein>